<evidence type="ECO:0000256" key="2">
    <source>
        <dbReference type="ARBA" id="ARBA00022679"/>
    </source>
</evidence>
<protein>
    <submittedName>
        <fullName evidence="4">WecB/TagA/CpsF family glycosyltransferase</fullName>
    </submittedName>
</protein>
<dbReference type="InterPro" id="IPR037257">
    <property type="entry name" value="T2SS_E_N_sf"/>
</dbReference>
<keyword evidence="1" id="KW-0328">Glycosyltransferase</keyword>
<dbReference type="PANTHER" id="PTHR34136">
    <property type="match status" value="1"/>
</dbReference>
<dbReference type="SUPFAM" id="SSF160246">
    <property type="entry name" value="EspE N-terminal domain-like"/>
    <property type="match status" value="2"/>
</dbReference>
<evidence type="ECO:0000256" key="3">
    <source>
        <dbReference type="SAM" id="MobiDB-lite"/>
    </source>
</evidence>
<gene>
    <name evidence="4" type="ORF">ABWT76_005667</name>
</gene>
<evidence type="ECO:0000256" key="1">
    <source>
        <dbReference type="ARBA" id="ARBA00022676"/>
    </source>
</evidence>
<feature type="region of interest" description="Disordered" evidence="3">
    <location>
        <begin position="374"/>
        <end position="395"/>
    </location>
</feature>
<accession>A0AAU8JEH2</accession>
<organism evidence="4">
    <name type="scientific">Planktothricoides raciborskii GIHE-MW2</name>
    <dbReference type="NCBI Taxonomy" id="2792601"/>
    <lineage>
        <taxon>Bacteria</taxon>
        <taxon>Bacillati</taxon>
        <taxon>Cyanobacteriota</taxon>
        <taxon>Cyanophyceae</taxon>
        <taxon>Oscillatoriophycideae</taxon>
        <taxon>Oscillatoriales</taxon>
        <taxon>Oscillatoriaceae</taxon>
        <taxon>Planktothricoides</taxon>
    </lineage>
</organism>
<keyword evidence="2" id="KW-0808">Transferase</keyword>
<dbReference type="NCBIfam" id="TIGR00696">
    <property type="entry name" value="wecG_tagA_cpsF"/>
    <property type="match status" value="1"/>
</dbReference>
<dbReference type="InterPro" id="IPR004629">
    <property type="entry name" value="WecG_TagA_CpsF"/>
</dbReference>
<dbReference type="EMBL" id="CP159837">
    <property type="protein sequence ID" value="XCM36879.1"/>
    <property type="molecule type" value="Genomic_DNA"/>
</dbReference>
<sequence>MNKVKILNVSFDNFSKIELLEKLKQGGFVITPNVDHLMKLQKDPDFYHIYQEADYLVCDSKILMYASKLLGRPLKEKVSGSDLFPAFYQYYKHDESIKIFLLGGAEGVAQKAQENINKRVGRKMVIGAYSPSFGFEKNDEECEYIIDLINKSKATVLGIGVGAPKQEKWIAKYKHRLPHIKVFLAIGATIDFEAGYRARSPKWMSELGIEWLHRLMSEPQRLAKRYLVEDMPFFWLLLQQKLNCYNYKVPLGVYLRQAGLISDAQLEIIIEQQRKRPNLRLGDFLTMYGWLKPETVDFFAEQFPQLPRMNPQPLGQYLKAAALLDDVQISRILEEQNQVNLRFGELAVRKGWVRQETIDLFLSSLNAEQKSYSSITAGDRDSSWQNPVPKKVKLS</sequence>
<name>A0AAU8JEH2_9CYAN</name>
<proteinExistence type="predicted"/>
<reference evidence="4" key="1">
    <citation type="submission" date="2024-07" db="EMBL/GenBank/DDBJ databases">
        <authorList>
            <person name="Kim Y.J."/>
            <person name="Jeong J.Y."/>
        </authorList>
    </citation>
    <scope>NUCLEOTIDE SEQUENCE</scope>
    <source>
        <strain evidence="4">GIHE-MW2</strain>
    </source>
</reference>
<dbReference type="PANTHER" id="PTHR34136:SF1">
    <property type="entry name" value="UDP-N-ACETYL-D-MANNOSAMINURONIC ACID TRANSFERASE"/>
    <property type="match status" value="1"/>
</dbReference>
<dbReference type="CDD" id="cd06533">
    <property type="entry name" value="Glyco_transf_WecG_TagA"/>
    <property type="match status" value="1"/>
</dbReference>
<dbReference type="Pfam" id="PF03808">
    <property type="entry name" value="Glyco_tran_WecG"/>
    <property type="match status" value="1"/>
</dbReference>
<dbReference type="GO" id="GO:0016758">
    <property type="term" value="F:hexosyltransferase activity"/>
    <property type="evidence" value="ECO:0007669"/>
    <property type="project" value="TreeGrafter"/>
</dbReference>
<dbReference type="AlphaFoldDB" id="A0AAU8JEH2"/>
<evidence type="ECO:0000313" key="4">
    <source>
        <dbReference type="EMBL" id="XCM36879.1"/>
    </source>
</evidence>
<dbReference type="RefSeq" id="WP_072160765.1">
    <property type="nucleotide sequence ID" value="NZ_CP159837.1"/>
</dbReference>